<evidence type="ECO:0000313" key="1">
    <source>
        <dbReference type="EMBL" id="PWG82431.1"/>
    </source>
</evidence>
<comment type="caution">
    <text evidence="1">The sequence shown here is derived from an EMBL/GenBank/DDBJ whole genome shotgun (WGS) entry which is preliminary data.</text>
</comment>
<proteinExistence type="predicted"/>
<gene>
    <name evidence="1" type="ORF">DDR33_00755</name>
</gene>
<evidence type="ECO:0000313" key="2">
    <source>
        <dbReference type="Proteomes" id="UP000245647"/>
    </source>
</evidence>
<dbReference type="EMBL" id="QEAS01000001">
    <property type="protein sequence ID" value="PWG82431.1"/>
    <property type="molecule type" value="Genomic_DNA"/>
</dbReference>
<keyword evidence="2" id="KW-1185">Reference proteome</keyword>
<protein>
    <submittedName>
        <fullName evidence="1">Uncharacterized protein</fullName>
    </submittedName>
</protein>
<dbReference type="SUPFAM" id="SSF49464">
    <property type="entry name" value="Carboxypeptidase regulatory domain-like"/>
    <property type="match status" value="1"/>
</dbReference>
<dbReference type="AlphaFoldDB" id="A0A2U2PM05"/>
<dbReference type="Proteomes" id="UP000245647">
    <property type="component" value="Unassembled WGS sequence"/>
</dbReference>
<name>A0A2U2PM05_9SPHI</name>
<dbReference type="InterPro" id="IPR008969">
    <property type="entry name" value="CarboxyPept-like_regulatory"/>
</dbReference>
<dbReference type="OrthoDB" id="5505971at2"/>
<accession>A0A2U2PM05</accession>
<dbReference type="RefSeq" id="WP_109413850.1">
    <property type="nucleotide sequence ID" value="NZ_QEAS01000001.1"/>
</dbReference>
<organism evidence="1 2">
    <name type="scientific">Pararcticibacter amylolyticus</name>
    <dbReference type="NCBI Taxonomy" id="2173175"/>
    <lineage>
        <taxon>Bacteria</taxon>
        <taxon>Pseudomonadati</taxon>
        <taxon>Bacteroidota</taxon>
        <taxon>Sphingobacteriia</taxon>
        <taxon>Sphingobacteriales</taxon>
        <taxon>Sphingobacteriaceae</taxon>
        <taxon>Pararcticibacter</taxon>
    </lineage>
</organism>
<reference evidence="1 2" key="1">
    <citation type="submission" date="2018-04" db="EMBL/GenBank/DDBJ databases">
        <title>Pedobacter chongqingensis sp. nov., isolated from a rottenly hemp rope.</title>
        <authorList>
            <person name="Cai Y."/>
        </authorList>
    </citation>
    <scope>NUCLEOTIDE SEQUENCE [LARGE SCALE GENOMIC DNA]</scope>
    <source>
        <strain evidence="1 2">FJ4-8</strain>
    </source>
</reference>
<sequence>MASLLLNKALLIFLFSFLAFNVMGQGPLEREMSIHADRRPVRDVLQLAENKTGCFFSYESTLLNADSIVSVHANRTNLKELFNLLFKKRFDLIENGNNVVITLRLPGLTILNPDITGSGQSWSFSGFVVDDRTGDRIMNASVYEKRLLQAALTDDHGYFKMRFRAADDHLIRLTLSKLHYRDTTINMLATVPVSARIAEDRKLYSDEEKNIERTGLGAFLTSSRQRMQSLNIRGFFAYSPFQVSLAPGLSTHGLLSPQIVNKFSLNVAGGYTAGVNGFEIGGLFNMNKKDSKYLQLSGVFNLTGGKMTGLQISVVHNMVLDTATGVQVAGFINHSEALVRGVQIAGLHNYAKMLKGLQIGLVNMADTSSGASIGLINIIRNGHYRVSVSANDAMNTNLAFQSGTSAFYSVIKAGMNINPSEKLYAFGMGFGREFFPEKKVSLLAEADFMLGNASGTWDDLWGRFETSLSLKLGSGVELFGGPVFNYYLHSQSFAVPGYKNLGHAPSFEESDRIYYDKPSGWNPRHNRAWIGWQGGLAFRSSFKPPIRPASSLPDKNMDWLLGIGISGGISFDYPYGLASGGDIRLMRHLGGNIDAMLTTGVIYLDDQSKPMNESYSFYANGSEYQLIMKYTDFLAVPVKGGVRALLGRTFYVAGEVGVGFCRGGLSLENKSEIPEDIRNSVLGRSHNRSFVYSPSFGFALKNGLDLAFKFEDFVKYPSAKQFAVRLAYNFRIR</sequence>